<dbReference type="InterPro" id="IPR007252">
    <property type="entry name" value="Nup84/Nup107"/>
</dbReference>
<keyword evidence="3" id="KW-0653">Protein transport</keyword>
<dbReference type="VEuPathDB" id="FungiDB:DIURU_000331"/>
<dbReference type="GO" id="GO:0031080">
    <property type="term" value="C:nuclear pore outer ring"/>
    <property type="evidence" value="ECO:0007669"/>
    <property type="project" value="TreeGrafter"/>
</dbReference>
<sequence length="752" mass="85674">MAASTRFARVLESLQQSGDTSGDVFVAVRQFREATAELTRKASQTQPSQVHNWEEETTLWDLINVLYEFRFRLETGDLQPYPEFPYTALRLKQENYMLAHPELKELEIVIHWLQRTIASTFNDDETDADSSVLKGEKWQATAAEVGNSLNFNFIDHLDVDAPIRTNKLIHPADEERDSSVFRSIYRLVLAGNYEEASVVANDTGNFALALILVGASNEYHDPEIDGDVAVEVPKSASGVKDKLTWKRTTYELSRSPGLNRYERMIYSALVGGDITENIDEAQGSWEQTLLLYCLQLLAYRLEQFWIEATGANVEPCTPPPQFSNISQIIQTLTDMSNELNQASQDGHRVLFASVIQGYELNLFADTANHTDRLASSYLRIVTHMAIVYQQLFGTENDDDAAYIHQTTTNLIDAYTARLHRDQLDNCVVIYYSFVTDETQRRELLSRFLSQVPANERQPLLRKWQDILADMSLHPGEQEMAQTENVIHHMAQSALDETKAYYQPEEQFQLDDSAYDDEDARLISAVDSYYVNGMYYHFINASLHVIRRFLSVGKIAAFAHFAESTDKNLNKILKEYDRQTIGEEGEDVLDHAQRDEFEQYIHLADGLRFIRQFDDFAAKKAWNSGHDAGNGDAVEHSIEKVTSTLTRLIQTWFRKGSVTGASKEANQLFKSFRHTFVPYLIIRLLVIFVTAREKDWRYMARAFDLIDSVADDSNDYLECFKQGGSLPNFMAQVSEVATIALERGVNGLFPARG</sequence>
<dbReference type="PANTHER" id="PTHR13003">
    <property type="entry name" value="NUP107-RELATED"/>
    <property type="match status" value="1"/>
</dbReference>
<dbReference type="RefSeq" id="XP_034014853.1">
    <property type="nucleotide sequence ID" value="XM_034156058.1"/>
</dbReference>
<dbReference type="OMA" id="YEIRALY"/>
<reference evidence="8 9" key="1">
    <citation type="submission" date="2019-07" db="EMBL/GenBank/DDBJ databases">
        <title>Genome assembly of two rare yeast pathogens: Diutina rugosa and Trichomonascus ciferrii.</title>
        <authorList>
            <person name="Mixao V."/>
            <person name="Saus E."/>
            <person name="Hansen A."/>
            <person name="Lass-Flor C."/>
            <person name="Gabaldon T."/>
        </authorList>
    </citation>
    <scope>NUCLEOTIDE SEQUENCE [LARGE SCALE GENOMIC DNA]</scope>
    <source>
        <strain evidence="8 9">CBS 613</strain>
    </source>
</reference>
<name>A0A642UYS2_DIURU</name>
<evidence type="ECO:0000256" key="2">
    <source>
        <dbReference type="ARBA" id="ARBA00022816"/>
    </source>
</evidence>
<keyword evidence="6 7" id="KW-0539">Nucleus</keyword>
<comment type="subcellular location">
    <subcellularLocation>
        <location evidence="7">Nucleus</location>
        <location evidence="7">Nuclear pore complex</location>
    </subcellularLocation>
    <subcellularLocation>
        <location evidence="7">Nucleus membrane</location>
    </subcellularLocation>
</comment>
<comment type="similarity">
    <text evidence="7">Belongs to the nucleoporin Nup84/Nup107 family.</text>
</comment>
<keyword evidence="7" id="KW-0472">Membrane</keyword>
<comment type="function">
    <text evidence="7">Functions as a component of the nuclear pore complex (NPC).</text>
</comment>
<evidence type="ECO:0000256" key="4">
    <source>
        <dbReference type="ARBA" id="ARBA00023010"/>
    </source>
</evidence>
<evidence type="ECO:0000256" key="5">
    <source>
        <dbReference type="ARBA" id="ARBA00023132"/>
    </source>
</evidence>
<dbReference type="PANTHER" id="PTHR13003:SF2">
    <property type="entry name" value="NUCLEAR PORE COMPLEX PROTEIN NUP107"/>
    <property type="match status" value="1"/>
</dbReference>
<proteinExistence type="inferred from homology"/>
<dbReference type="EMBL" id="SWFT01000018">
    <property type="protein sequence ID" value="KAA8907921.1"/>
    <property type="molecule type" value="Genomic_DNA"/>
</dbReference>
<evidence type="ECO:0000256" key="6">
    <source>
        <dbReference type="ARBA" id="ARBA00023242"/>
    </source>
</evidence>
<organism evidence="8 9">
    <name type="scientific">Diutina rugosa</name>
    <name type="common">Yeast</name>
    <name type="synonym">Candida rugosa</name>
    <dbReference type="NCBI Taxonomy" id="5481"/>
    <lineage>
        <taxon>Eukaryota</taxon>
        <taxon>Fungi</taxon>
        <taxon>Dikarya</taxon>
        <taxon>Ascomycota</taxon>
        <taxon>Saccharomycotina</taxon>
        <taxon>Pichiomycetes</taxon>
        <taxon>Debaryomycetaceae</taxon>
        <taxon>Diutina</taxon>
    </lineage>
</organism>
<evidence type="ECO:0000256" key="7">
    <source>
        <dbReference type="RuleBase" id="RU365072"/>
    </source>
</evidence>
<evidence type="ECO:0000256" key="1">
    <source>
        <dbReference type="ARBA" id="ARBA00022448"/>
    </source>
</evidence>
<dbReference type="OrthoDB" id="3098at2759"/>
<keyword evidence="5 7" id="KW-0906">Nuclear pore complex</keyword>
<comment type="subunit">
    <text evidence="7">Part of the nuclear pore complex (NPC).</text>
</comment>
<dbReference type="Proteomes" id="UP000449547">
    <property type="component" value="Unassembled WGS sequence"/>
</dbReference>
<dbReference type="Gene3D" id="1.10.3450.20">
    <property type="match status" value="1"/>
</dbReference>
<keyword evidence="2" id="KW-0509">mRNA transport</keyword>
<evidence type="ECO:0000256" key="3">
    <source>
        <dbReference type="ARBA" id="ARBA00022927"/>
    </source>
</evidence>
<protein>
    <recommendedName>
        <fullName evidence="7">Nuclear pore complex protein</fullName>
    </recommendedName>
</protein>
<dbReference type="Pfam" id="PF04121">
    <property type="entry name" value="Nup84_Nup100"/>
    <property type="match status" value="1"/>
</dbReference>
<dbReference type="Gene3D" id="1.20.190.50">
    <property type="match status" value="1"/>
</dbReference>
<dbReference type="GO" id="GO:0006606">
    <property type="term" value="P:protein import into nucleus"/>
    <property type="evidence" value="ECO:0007669"/>
    <property type="project" value="TreeGrafter"/>
</dbReference>
<dbReference type="GO" id="GO:0006406">
    <property type="term" value="P:mRNA export from nucleus"/>
    <property type="evidence" value="ECO:0007669"/>
    <property type="project" value="TreeGrafter"/>
</dbReference>
<accession>A0A642UYS2</accession>
<gene>
    <name evidence="8" type="ORF">DIURU_000331</name>
</gene>
<evidence type="ECO:0000313" key="9">
    <source>
        <dbReference type="Proteomes" id="UP000449547"/>
    </source>
</evidence>
<keyword evidence="9" id="KW-1185">Reference proteome</keyword>
<dbReference type="GO" id="GO:0000973">
    <property type="term" value="P:post-transcriptional tethering of RNA polymerase II gene DNA at nuclear periphery"/>
    <property type="evidence" value="ECO:0007669"/>
    <property type="project" value="TreeGrafter"/>
</dbReference>
<dbReference type="GO" id="GO:0017056">
    <property type="term" value="F:structural constituent of nuclear pore"/>
    <property type="evidence" value="ECO:0007669"/>
    <property type="project" value="UniProtKB-UniRule"/>
</dbReference>
<keyword evidence="4 7" id="KW-0811">Translocation</keyword>
<dbReference type="GO" id="GO:0031965">
    <property type="term" value="C:nuclear membrane"/>
    <property type="evidence" value="ECO:0007669"/>
    <property type="project" value="UniProtKB-SubCell"/>
</dbReference>
<comment type="caution">
    <text evidence="8">The sequence shown here is derived from an EMBL/GenBank/DDBJ whole genome shotgun (WGS) entry which is preliminary data.</text>
</comment>
<dbReference type="AlphaFoldDB" id="A0A642UYS2"/>
<evidence type="ECO:0000313" key="8">
    <source>
        <dbReference type="EMBL" id="KAA8907921.1"/>
    </source>
</evidence>
<keyword evidence="1 7" id="KW-0813">Transport</keyword>
<dbReference type="GeneID" id="54778984"/>